<proteinExistence type="predicted"/>
<accession>A0AAJ4A3Z5</accession>
<organism evidence="1 2">
    <name type="scientific">Sulfurimonas xiamenensis</name>
    <dbReference type="NCBI Taxonomy" id="2590021"/>
    <lineage>
        <taxon>Bacteria</taxon>
        <taxon>Pseudomonadati</taxon>
        <taxon>Campylobacterota</taxon>
        <taxon>Epsilonproteobacteria</taxon>
        <taxon>Campylobacterales</taxon>
        <taxon>Sulfurimonadaceae</taxon>
        <taxon>Sulfurimonas</taxon>
    </lineage>
</organism>
<evidence type="ECO:0000313" key="2">
    <source>
        <dbReference type="Proteomes" id="UP000326061"/>
    </source>
</evidence>
<dbReference type="EMBL" id="CP041166">
    <property type="protein sequence ID" value="QFR43485.1"/>
    <property type="molecule type" value="Genomic_DNA"/>
</dbReference>
<protein>
    <submittedName>
        <fullName evidence="1">Uncharacterized protein</fullName>
    </submittedName>
</protein>
<gene>
    <name evidence="1" type="ORF">FJR47_06030</name>
</gene>
<sequence>MKFLYILLIALLPIFGLAAEDKNKGISLEAIKAQNRNVVKMAAEEMSKSLPTTIDKQTKLIDIKTDDTTLVYIFEIDTAPKSDETVKKEDHSRMQKAVTEGVCRSSERFLESDISIRYIYKSALTKAELFTFDISKENCPDLL</sequence>
<dbReference type="Proteomes" id="UP000326061">
    <property type="component" value="Chromosome"/>
</dbReference>
<dbReference type="AlphaFoldDB" id="A0AAJ4A3Z5"/>
<dbReference type="Gene3D" id="3.30.300.250">
    <property type="match status" value="1"/>
</dbReference>
<evidence type="ECO:0000313" key="1">
    <source>
        <dbReference type="EMBL" id="QFR43485.1"/>
    </source>
</evidence>
<dbReference type="RefSeq" id="WP_152299548.1">
    <property type="nucleotide sequence ID" value="NZ_CP041166.1"/>
</dbReference>
<reference evidence="2" key="1">
    <citation type="submission" date="2019-06" db="EMBL/GenBank/DDBJ databases">
        <title>Sulfurimonas gotlandica sp. nov., a chemoautotrophic and psychrotolerant epsilonproteobacterium isolated from a pelagic redoxcline, and an emended description of the genus Sulfurimonas.</title>
        <authorList>
            <person name="Wang S."/>
            <person name="Jiang L."/>
            <person name="Shao Z."/>
        </authorList>
    </citation>
    <scope>NUCLEOTIDE SEQUENCE [LARGE SCALE GENOMIC DNA]</scope>
    <source>
        <strain evidence="2">1-1N</strain>
    </source>
</reference>
<name>A0AAJ4A3Z5_9BACT</name>
<keyword evidence="2" id="KW-1185">Reference proteome</keyword>
<dbReference type="KEGG" id="suln:FJR47_06030"/>